<keyword evidence="11" id="KW-1185">Reference proteome</keyword>
<feature type="domain" description="RecX third three-helical" evidence="8">
    <location>
        <begin position="121"/>
        <end position="167"/>
    </location>
</feature>
<evidence type="ECO:0000256" key="2">
    <source>
        <dbReference type="ARBA" id="ARBA00009695"/>
    </source>
</evidence>
<keyword evidence="4 5" id="KW-0963">Cytoplasm</keyword>
<evidence type="ECO:0000256" key="6">
    <source>
        <dbReference type="SAM" id="MobiDB-lite"/>
    </source>
</evidence>
<evidence type="ECO:0000259" key="8">
    <source>
        <dbReference type="Pfam" id="PF21981"/>
    </source>
</evidence>
<evidence type="ECO:0000256" key="3">
    <source>
        <dbReference type="ARBA" id="ARBA00018111"/>
    </source>
</evidence>
<organism evidence="10 11">
    <name type="scientific">Propioniferax innocua</name>
    <dbReference type="NCBI Taxonomy" id="1753"/>
    <lineage>
        <taxon>Bacteria</taxon>
        <taxon>Bacillati</taxon>
        <taxon>Actinomycetota</taxon>
        <taxon>Actinomycetes</taxon>
        <taxon>Propionibacteriales</taxon>
        <taxon>Propionibacteriaceae</taxon>
        <taxon>Propioniferax</taxon>
    </lineage>
</organism>
<evidence type="ECO:0000259" key="7">
    <source>
        <dbReference type="Pfam" id="PF02631"/>
    </source>
</evidence>
<gene>
    <name evidence="5" type="primary">recX</name>
    <name evidence="10" type="ORF">FB460_2599</name>
</gene>
<dbReference type="Pfam" id="PF21981">
    <property type="entry name" value="RecX_HTH3"/>
    <property type="match status" value="1"/>
</dbReference>
<comment type="function">
    <text evidence="5">Modulates RecA activity.</text>
</comment>
<dbReference type="InterPro" id="IPR053926">
    <property type="entry name" value="RecX_HTH_1st"/>
</dbReference>
<feature type="compositionally biased region" description="Basic and acidic residues" evidence="6">
    <location>
        <begin position="1"/>
        <end position="20"/>
    </location>
</feature>
<evidence type="ECO:0000256" key="5">
    <source>
        <dbReference type="HAMAP-Rule" id="MF_01114"/>
    </source>
</evidence>
<dbReference type="Gene3D" id="1.10.10.10">
    <property type="entry name" value="Winged helix-like DNA-binding domain superfamily/Winged helix DNA-binding domain"/>
    <property type="match status" value="3"/>
</dbReference>
<evidence type="ECO:0000313" key="11">
    <source>
        <dbReference type="Proteomes" id="UP000316196"/>
    </source>
</evidence>
<feature type="domain" description="RecX second three-helical" evidence="7">
    <location>
        <begin position="73"/>
        <end position="114"/>
    </location>
</feature>
<comment type="subcellular location">
    <subcellularLocation>
        <location evidence="1 5">Cytoplasm</location>
    </subcellularLocation>
</comment>
<dbReference type="Pfam" id="PF21982">
    <property type="entry name" value="RecX_HTH1"/>
    <property type="match status" value="1"/>
</dbReference>
<sequence length="182" mass="20630">MRAREEPASDEPRDAGRDPDADPVDVARTIVLDRLTMRAHTRQELAQVLAKKNVPSDAADHVLTRMEEVGLIDDAAFAESWVESRQQRRHLSKRALRMELQRKGVDRDEVDAALDQVDRSDEREAAEALARKKVRTMARLEPHVRRRRLAGALARRGFGSDVVSDVLREVLEGDGDDDFWVS</sequence>
<dbReference type="Proteomes" id="UP000316196">
    <property type="component" value="Unassembled WGS sequence"/>
</dbReference>
<dbReference type="GO" id="GO:0006282">
    <property type="term" value="P:regulation of DNA repair"/>
    <property type="evidence" value="ECO:0007669"/>
    <property type="project" value="UniProtKB-UniRule"/>
</dbReference>
<accession>A0A542Z7L2</accession>
<dbReference type="InterPro" id="IPR036388">
    <property type="entry name" value="WH-like_DNA-bd_sf"/>
</dbReference>
<evidence type="ECO:0000256" key="1">
    <source>
        <dbReference type="ARBA" id="ARBA00004496"/>
    </source>
</evidence>
<name>A0A542Z7L2_9ACTN</name>
<feature type="domain" description="RecX first three-helical" evidence="9">
    <location>
        <begin position="27"/>
        <end position="66"/>
    </location>
</feature>
<dbReference type="HAMAP" id="MF_01114">
    <property type="entry name" value="RecX"/>
    <property type="match status" value="1"/>
</dbReference>
<feature type="region of interest" description="Disordered" evidence="6">
    <location>
        <begin position="1"/>
        <end position="24"/>
    </location>
</feature>
<dbReference type="InterPro" id="IPR053924">
    <property type="entry name" value="RecX_HTH_2nd"/>
</dbReference>
<dbReference type="PANTHER" id="PTHR33602:SF1">
    <property type="entry name" value="REGULATORY PROTEIN RECX FAMILY PROTEIN"/>
    <property type="match status" value="1"/>
</dbReference>
<dbReference type="OrthoDB" id="5244465at2"/>
<comment type="similarity">
    <text evidence="2 5">Belongs to the RecX family.</text>
</comment>
<comment type="caution">
    <text evidence="10">The sequence shown here is derived from an EMBL/GenBank/DDBJ whole genome shotgun (WGS) entry which is preliminary data.</text>
</comment>
<proteinExistence type="inferred from homology"/>
<dbReference type="InterPro" id="IPR003783">
    <property type="entry name" value="Regulatory_RecX"/>
</dbReference>
<dbReference type="Pfam" id="PF02631">
    <property type="entry name" value="RecX_HTH2"/>
    <property type="match status" value="1"/>
</dbReference>
<dbReference type="InterPro" id="IPR053925">
    <property type="entry name" value="RecX_HTH_3rd"/>
</dbReference>
<dbReference type="PANTHER" id="PTHR33602">
    <property type="entry name" value="REGULATORY PROTEIN RECX FAMILY PROTEIN"/>
    <property type="match status" value="1"/>
</dbReference>
<protein>
    <recommendedName>
        <fullName evidence="3 5">Regulatory protein RecX</fullName>
    </recommendedName>
</protein>
<dbReference type="AlphaFoldDB" id="A0A542Z7L2"/>
<dbReference type="GO" id="GO:0005737">
    <property type="term" value="C:cytoplasm"/>
    <property type="evidence" value="ECO:0007669"/>
    <property type="project" value="UniProtKB-SubCell"/>
</dbReference>
<reference evidence="10 11" key="1">
    <citation type="submission" date="2019-06" db="EMBL/GenBank/DDBJ databases">
        <title>Sequencing the genomes of 1000 actinobacteria strains.</title>
        <authorList>
            <person name="Klenk H.-P."/>
        </authorList>
    </citation>
    <scope>NUCLEOTIDE SEQUENCE [LARGE SCALE GENOMIC DNA]</scope>
    <source>
        <strain evidence="10 11">DSM 8251</strain>
    </source>
</reference>
<dbReference type="EMBL" id="VFOR01000005">
    <property type="protein sequence ID" value="TQL56294.1"/>
    <property type="molecule type" value="Genomic_DNA"/>
</dbReference>
<dbReference type="RefSeq" id="WP_142094600.1">
    <property type="nucleotide sequence ID" value="NZ_BAAAMD010000003.1"/>
</dbReference>
<evidence type="ECO:0000259" key="9">
    <source>
        <dbReference type="Pfam" id="PF21982"/>
    </source>
</evidence>
<evidence type="ECO:0000313" key="10">
    <source>
        <dbReference type="EMBL" id="TQL56294.1"/>
    </source>
</evidence>
<evidence type="ECO:0000256" key="4">
    <source>
        <dbReference type="ARBA" id="ARBA00022490"/>
    </source>
</evidence>